<feature type="region of interest" description="Disordered" evidence="2">
    <location>
        <begin position="13"/>
        <end position="42"/>
    </location>
</feature>
<reference evidence="3" key="1">
    <citation type="submission" date="2014-09" db="EMBL/GenBank/DDBJ databases">
        <title>Genome sequence of the luminous mushroom Mycena chlorophos for searching fungal bioluminescence genes.</title>
        <authorList>
            <person name="Tanaka Y."/>
            <person name="Kasuga D."/>
            <person name="Oba Y."/>
            <person name="Hase S."/>
            <person name="Sato K."/>
            <person name="Oba Y."/>
            <person name="Sakakibara Y."/>
        </authorList>
    </citation>
    <scope>NUCLEOTIDE SEQUENCE</scope>
</reference>
<dbReference type="EMBL" id="DF849951">
    <property type="protein sequence ID" value="GAT60513.1"/>
    <property type="molecule type" value="Genomic_DNA"/>
</dbReference>
<keyword evidence="4" id="KW-1185">Reference proteome</keyword>
<feature type="coiled-coil region" evidence="1">
    <location>
        <begin position="94"/>
        <end position="160"/>
    </location>
</feature>
<evidence type="ECO:0000256" key="2">
    <source>
        <dbReference type="SAM" id="MobiDB-lite"/>
    </source>
</evidence>
<sequence length="226" mass="25803">MFHNTELRLQWPAPKPAYLGTPVDSEPHNSDASDDLAPDASSSPLMYEKINQDPFVGMQTVSLKDYMLLQEHYDRERRQQEGHQMDYRLLWDDNEAVLKQLNQLTADMDTVQEQGAAAACDVRRVHRKQHAKINALQSRVQELSRKQRLASDENTRLNSQRAAMQQEVQRERSLLAEARAFLLDTHKHLLACLSPFHELLQSIEMGQAAVGQPDCDVSMEDAVRGQ</sequence>
<accession>A0ABQ0MB24</accession>
<keyword evidence="1" id="KW-0175">Coiled coil</keyword>
<proteinExistence type="predicted"/>
<protein>
    <submittedName>
        <fullName evidence="3">Uncharacterized protein</fullName>
    </submittedName>
</protein>
<evidence type="ECO:0000313" key="3">
    <source>
        <dbReference type="EMBL" id="GAT60513.1"/>
    </source>
</evidence>
<evidence type="ECO:0000256" key="1">
    <source>
        <dbReference type="SAM" id="Coils"/>
    </source>
</evidence>
<organism evidence="3 4">
    <name type="scientific">Mycena chlorophos</name>
    <name type="common">Agaric fungus</name>
    <name type="synonym">Agaricus chlorophos</name>
    <dbReference type="NCBI Taxonomy" id="658473"/>
    <lineage>
        <taxon>Eukaryota</taxon>
        <taxon>Fungi</taxon>
        <taxon>Dikarya</taxon>
        <taxon>Basidiomycota</taxon>
        <taxon>Agaricomycotina</taxon>
        <taxon>Agaricomycetes</taxon>
        <taxon>Agaricomycetidae</taxon>
        <taxon>Agaricales</taxon>
        <taxon>Marasmiineae</taxon>
        <taxon>Mycenaceae</taxon>
        <taxon>Mycena</taxon>
    </lineage>
</organism>
<gene>
    <name evidence="3" type="ORF">MCHLO_16642</name>
</gene>
<name>A0ABQ0MB24_MYCCL</name>
<evidence type="ECO:0000313" key="4">
    <source>
        <dbReference type="Proteomes" id="UP000815677"/>
    </source>
</evidence>
<dbReference type="Proteomes" id="UP000815677">
    <property type="component" value="Unassembled WGS sequence"/>
</dbReference>